<dbReference type="EMBL" id="CALSDN010000018">
    <property type="protein sequence ID" value="CAH6723674.1"/>
    <property type="molecule type" value="Genomic_DNA"/>
</dbReference>
<proteinExistence type="predicted"/>
<sequence length="131" mass="14907">MAPIDESNIDQEVHEEVNSETVIEDVPYETRGEAVEDGDEEPLSIPADNNPVQSKSKEGTNFFVSILSKFEKVLKKEKPPPKITVDEISEVPNEPENQDKPDEALQKETDMGELEVKPIKPKKKIFKKFWN</sequence>
<gene>
    <name evidence="1" type="ORF">CLIB1444_18S00848</name>
</gene>
<keyword evidence="2" id="KW-1185">Reference proteome</keyword>
<dbReference type="Proteomes" id="UP001152531">
    <property type="component" value="Unassembled WGS sequence"/>
</dbReference>
<accession>A0ACA9YF15</accession>
<evidence type="ECO:0000313" key="1">
    <source>
        <dbReference type="EMBL" id="CAH6723674.1"/>
    </source>
</evidence>
<comment type="caution">
    <text evidence="1">The sequence shown here is derived from an EMBL/GenBank/DDBJ whole genome shotgun (WGS) entry which is preliminary data.</text>
</comment>
<protein>
    <submittedName>
        <fullName evidence="1">Uncharacterized protein</fullName>
    </submittedName>
</protein>
<reference evidence="1" key="1">
    <citation type="submission" date="2022-06" db="EMBL/GenBank/DDBJ databases">
        <authorList>
            <person name="Legras J.-L."/>
            <person name="Devillers H."/>
            <person name="Grondin C."/>
        </authorList>
    </citation>
    <scope>NUCLEOTIDE SEQUENCE</scope>
    <source>
        <strain evidence="1">CLIB 1444</strain>
    </source>
</reference>
<evidence type="ECO:0000313" key="2">
    <source>
        <dbReference type="Proteomes" id="UP001152531"/>
    </source>
</evidence>
<organism evidence="1 2">
    <name type="scientific">[Candida] jaroonii</name>
    <dbReference type="NCBI Taxonomy" id="467808"/>
    <lineage>
        <taxon>Eukaryota</taxon>
        <taxon>Fungi</taxon>
        <taxon>Dikarya</taxon>
        <taxon>Ascomycota</taxon>
        <taxon>Saccharomycotina</taxon>
        <taxon>Pichiomycetes</taxon>
        <taxon>Debaryomycetaceae</taxon>
        <taxon>Yamadazyma</taxon>
    </lineage>
</organism>
<name>A0ACA9YF15_9ASCO</name>